<dbReference type="PANTHER" id="PTHR24412:SF451">
    <property type="entry name" value="KELCH-LIKE PROTEIN 20"/>
    <property type="match status" value="1"/>
</dbReference>
<dbReference type="InterPro" id="IPR011705">
    <property type="entry name" value="BACK"/>
</dbReference>
<dbReference type="SUPFAM" id="SSF54695">
    <property type="entry name" value="POZ domain"/>
    <property type="match status" value="1"/>
</dbReference>
<feature type="region of interest" description="Disordered" evidence="5">
    <location>
        <begin position="180"/>
        <end position="205"/>
    </location>
</feature>
<keyword evidence="9" id="KW-1185">Reference proteome</keyword>
<evidence type="ECO:0000256" key="3">
    <source>
        <dbReference type="ARBA" id="ARBA00022737"/>
    </source>
</evidence>
<evidence type="ECO:0000256" key="4">
    <source>
        <dbReference type="ARBA" id="ARBA00022786"/>
    </source>
</evidence>
<keyword evidence="6" id="KW-0812">Transmembrane</keyword>
<dbReference type="InterPro" id="IPR006652">
    <property type="entry name" value="Kelch_1"/>
</dbReference>
<dbReference type="SMART" id="SM00225">
    <property type="entry name" value="BTB"/>
    <property type="match status" value="1"/>
</dbReference>
<sequence length="794" mass="88224">MDICTAIFSVFAVVLLLALVVIVRSVYVLKRRGNNVALDKRKSVKVMVVAGSGGHTTEMMRLLGSLSSYYQPRIYIVAETDKMSVEKITTFEQEKTNRGGSEFKILRIPRSREVRQSWLSTIFTTLNAIIFSFPVVFWEKPDLLLCNGPGTCIPIFLAAFALKVTGVRDVIIVFVENSRPPQRGSPMASPLRNSPVSFSHSTDADSGSNSNLQYHFTDIAHSKDLVNALKFLRQDEDLCDIVLRVGGTNISAHKVVLSASSPYFKAMFTGGLSESRQNTVTLQELDEHAMETIVDFFYSGEMEISEDNVQELLPVACLLQVQSVQQACCEFLKRQLSSENCLGIVAFADRHNCTELVTESESFARQHFIDVVQNEEFMDISAKQLSRLLANDDLNILSEERVFEAALAWIKYDPDVRKESARHPGNVRFPLTARIRYSIERRNQHHQKLPGLAKVSESFCDLLFEAAECLLLPKRRSQIRNQRVSPRRPTTVNHVMYAIGGMSRREASKSGEKYDPRERKWKTIGDMNICRWGAAVGALGPFLYICGGSDDASRLETVERFDPFTNVWVPSVPMSSSRNGVGVTAGNGRIYAIGGFDGSMPLNTAEYYDPKVGKWTEIARMNQCRFGVGCAVLNDMVYAVGGSDGTNLKTVERYDPDTNTWKMVASMSTARKQVGVATLGGFLYAIGGCDHGHRYDSVERYDPGKDQWVVVAPMSTPRSGCGVGVLDGFIYVVGGYDGTSYLSSVERYDPLSNEWHQAPPLSQPRDCVAVCVASCKRSFNKRLLDPSSGRTPAV</sequence>
<keyword evidence="6" id="KW-1133">Transmembrane helix</keyword>
<evidence type="ECO:0000256" key="5">
    <source>
        <dbReference type="SAM" id="MobiDB-lite"/>
    </source>
</evidence>
<dbReference type="Pfam" id="PF01344">
    <property type="entry name" value="Kelch_1"/>
    <property type="match status" value="2"/>
</dbReference>
<proteinExistence type="predicted"/>
<feature type="compositionally biased region" description="Polar residues" evidence="5">
    <location>
        <begin position="191"/>
        <end position="205"/>
    </location>
</feature>
<dbReference type="InterPro" id="IPR013969">
    <property type="entry name" value="Oligosacch_biosynth_Alg14"/>
</dbReference>
<accession>A0ABN8MUI5</accession>
<feature type="domain" description="BTB" evidence="7">
    <location>
        <begin position="239"/>
        <end position="306"/>
    </location>
</feature>
<feature type="transmembrane region" description="Helical" evidence="6">
    <location>
        <begin position="6"/>
        <end position="27"/>
    </location>
</feature>
<dbReference type="PROSITE" id="PS50097">
    <property type="entry name" value="BTB"/>
    <property type="match status" value="1"/>
</dbReference>
<dbReference type="InterPro" id="IPR011333">
    <property type="entry name" value="SKP1/BTB/POZ_sf"/>
</dbReference>
<dbReference type="PRINTS" id="PR00501">
    <property type="entry name" value="KELCHREPEAT"/>
</dbReference>
<dbReference type="Gene3D" id="2.120.10.80">
    <property type="entry name" value="Kelch-type beta propeller"/>
    <property type="match status" value="2"/>
</dbReference>
<protein>
    <recommendedName>
        <fullName evidence="7">BTB domain-containing protein</fullName>
    </recommendedName>
</protein>
<keyword evidence="3" id="KW-0677">Repeat</keyword>
<keyword evidence="4" id="KW-0833">Ubl conjugation pathway</keyword>
<dbReference type="EMBL" id="CALNXK010000004">
    <property type="protein sequence ID" value="CAH3036335.1"/>
    <property type="molecule type" value="Genomic_DNA"/>
</dbReference>
<evidence type="ECO:0000313" key="9">
    <source>
        <dbReference type="Proteomes" id="UP001159405"/>
    </source>
</evidence>
<dbReference type="Gene3D" id="3.40.50.2000">
    <property type="entry name" value="Glycogen Phosphorylase B"/>
    <property type="match status" value="1"/>
</dbReference>
<reference evidence="8 9" key="1">
    <citation type="submission" date="2022-05" db="EMBL/GenBank/DDBJ databases">
        <authorList>
            <consortium name="Genoscope - CEA"/>
            <person name="William W."/>
        </authorList>
    </citation>
    <scope>NUCLEOTIDE SEQUENCE [LARGE SCALE GENOMIC DNA]</scope>
</reference>
<dbReference type="Pfam" id="PF08660">
    <property type="entry name" value="Alg14"/>
    <property type="match status" value="1"/>
</dbReference>
<dbReference type="Gene3D" id="1.25.40.420">
    <property type="match status" value="1"/>
</dbReference>
<keyword evidence="2" id="KW-0880">Kelch repeat</keyword>
<dbReference type="PANTHER" id="PTHR24412">
    <property type="entry name" value="KELCH PROTEIN"/>
    <property type="match status" value="1"/>
</dbReference>
<comment type="pathway">
    <text evidence="1">Protein modification; protein ubiquitination.</text>
</comment>
<dbReference type="SMART" id="SM00612">
    <property type="entry name" value="Kelch"/>
    <property type="match status" value="6"/>
</dbReference>
<feature type="transmembrane region" description="Helical" evidence="6">
    <location>
        <begin position="117"/>
        <end position="138"/>
    </location>
</feature>
<evidence type="ECO:0000313" key="8">
    <source>
        <dbReference type="EMBL" id="CAH3036335.1"/>
    </source>
</evidence>
<dbReference type="Proteomes" id="UP001159405">
    <property type="component" value="Unassembled WGS sequence"/>
</dbReference>
<dbReference type="Gene3D" id="3.30.710.10">
    <property type="entry name" value="Potassium Channel Kv1.1, Chain A"/>
    <property type="match status" value="1"/>
</dbReference>
<dbReference type="InterPro" id="IPR000210">
    <property type="entry name" value="BTB/POZ_dom"/>
</dbReference>
<organism evidence="8 9">
    <name type="scientific">Porites lobata</name>
    <dbReference type="NCBI Taxonomy" id="104759"/>
    <lineage>
        <taxon>Eukaryota</taxon>
        <taxon>Metazoa</taxon>
        <taxon>Cnidaria</taxon>
        <taxon>Anthozoa</taxon>
        <taxon>Hexacorallia</taxon>
        <taxon>Scleractinia</taxon>
        <taxon>Fungiina</taxon>
        <taxon>Poritidae</taxon>
        <taxon>Porites</taxon>
    </lineage>
</organism>
<evidence type="ECO:0000256" key="1">
    <source>
        <dbReference type="ARBA" id="ARBA00004906"/>
    </source>
</evidence>
<dbReference type="Pfam" id="PF24681">
    <property type="entry name" value="Kelch_KLHDC2_KLHL20_DRC7"/>
    <property type="match status" value="1"/>
</dbReference>
<dbReference type="Pfam" id="PF00651">
    <property type="entry name" value="BTB"/>
    <property type="match status" value="1"/>
</dbReference>
<dbReference type="InterPro" id="IPR015915">
    <property type="entry name" value="Kelch-typ_b-propeller"/>
</dbReference>
<evidence type="ECO:0000256" key="2">
    <source>
        <dbReference type="ARBA" id="ARBA00022441"/>
    </source>
</evidence>
<comment type="caution">
    <text evidence="8">The sequence shown here is derived from an EMBL/GenBank/DDBJ whole genome shotgun (WGS) entry which is preliminary data.</text>
</comment>
<evidence type="ECO:0000259" key="7">
    <source>
        <dbReference type="PROSITE" id="PS50097"/>
    </source>
</evidence>
<dbReference type="SMART" id="SM00875">
    <property type="entry name" value="BACK"/>
    <property type="match status" value="1"/>
</dbReference>
<dbReference type="SUPFAM" id="SSF117281">
    <property type="entry name" value="Kelch motif"/>
    <property type="match status" value="2"/>
</dbReference>
<dbReference type="Pfam" id="PF07707">
    <property type="entry name" value="BACK"/>
    <property type="match status" value="1"/>
</dbReference>
<gene>
    <name evidence="8" type="ORF">PLOB_00030917</name>
</gene>
<name>A0ABN8MUI5_9CNID</name>
<keyword evidence="6" id="KW-0472">Membrane</keyword>
<evidence type="ECO:0000256" key="6">
    <source>
        <dbReference type="SAM" id="Phobius"/>
    </source>
</evidence>